<evidence type="ECO:0000256" key="1">
    <source>
        <dbReference type="SAM" id="MobiDB-lite"/>
    </source>
</evidence>
<dbReference type="PROSITE" id="PS51257">
    <property type="entry name" value="PROKAR_LIPOPROTEIN"/>
    <property type="match status" value="1"/>
</dbReference>
<comment type="caution">
    <text evidence="2">The sequence shown here is derived from an EMBL/GenBank/DDBJ whole genome shotgun (WGS) entry which is preliminary data.</text>
</comment>
<dbReference type="RefSeq" id="WP_099035992.1">
    <property type="nucleotide sequence ID" value="NZ_BMGJ01000016.1"/>
</dbReference>
<evidence type="ECO:0008006" key="4">
    <source>
        <dbReference type="Google" id="ProtNLM"/>
    </source>
</evidence>
<dbReference type="InterPro" id="IPR010281">
    <property type="entry name" value="DUF885"/>
</dbReference>
<dbReference type="PANTHER" id="PTHR33361">
    <property type="entry name" value="GLR0591 PROTEIN"/>
    <property type="match status" value="1"/>
</dbReference>
<dbReference type="EMBL" id="BMGJ01000016">
    <property type="protein sequence ID" value="GGD74980.1"/>
    <property type="molecule type" value="Genomic_DNA"/>
</dbReference>
<dbReference type="Pfam" id="PF05960">
    <property type="entry name" value="DUF885"/>
    <property type="match status" value="1"/>
</dbReference>
<evidence type="ECO:0000313" key="3">
    <source>
        <dbReference type="Proteomes" id="UP000614272"/>
    </source>
</evidence>
<dbReference type="PANTHER" id="PTHR33361:SF2">
    <property type="entry name" value="DUF885 DOMAIN-CONTAINING PROTEIN"/>
    <property type="match status" value="1"/>
</dbReference>
<protein>
    <recommendedName>
        <fullName evidence="4">DUF885 domain-containing protein</fullName>
    </recommendedName>
</protein>
<name>A0ABQ1RQQ9_9ALTE</name>
<accession>A0ABQ1RQQ9</accession>
<keyword evidence="3" id="KW-1185">Reference proteome</keyword>
<evidence type="ECO:0000313" key="2">
    <source>
        <dbReference type="EMBL" id="GGD74980.1"/>
    </source>
</evidence>
<proteinExistence type="predicted"/>
<reference evidence="3" key="1">
    <citation type="journal article" date="2019" name="Int. J. Syst. Evol. Microbiol.">
        <title>The Global Catalogue of Microorganisms (GCM) 10K type strain sequencing project: providing services to taxonomists for standard genome sequencing and annotation.</title>
        <authorList>
            <consortium name="The Broad Institute Genomics Platform"/>
            <consortium name="The Broad Institute Genome Sequencing Center for Infectious Disease"/>
            <person name="Wu L."/>
            <person name="Ma J."/>
        </authorList>
    </citation>
    <scope>NUCLEOTIDE SEQUENCE [LARGE SCALE GENOMIC DNA]</scope>
    <source>
        <strain evidence="3">CGMCC 1.12923</strain>
    </source>
</reference>
<gene>
    <name evidence="2" type="ORF">GCM10011357_32460</name>
</gene>
<feature type="compositionally biased region" description="Low complexity" evidence="1">
    <location>
        <begin position="22"/>
        <end position="42"/>
    </location>
</feature>
<organism evidence="2 3">
    <name type="scientific">Lacimicrobium alkaliphilum</name>
    <dbReference type="NCBI Taxonomy" id="1526571"/>
    <lineage>
        <taxon>Bacteria</taxon>
        <taxon>Pseudomonadati</taxon>
        <taxon>Pseudomonadota</taxon>
        <taxon>Gammaproteobacteria</taxon>
        <taxon>Alteromonadales</taxon>
        <taxon>Alteromonadaceae</taxon>
        <taxon>Lacimicrobium</taxon>
    </lineage>
</organism>
<feature type="region of interest" description="Disordered" evidence="1">
    <location>
        <begin position="20"/>
        <end position="42"/>
    </location>
</feature>
<dbReference type="Proteomes" id="UP000614272">
    <property type="component" value="Unassembled WGS sequence"/>
</dbReference>
<sequence>MYSKSLISCVIAMSLAGCQPDSTTQTQSSQAQEPAAQQTQQQNVRAEIDRYTQQFLALQPALATMLDIPEELAGGPYNHRLPDYSAKGMQAVQQLMAEALASLEKADNQQLDEDTRRHVNIVKVILAYYAGDKDYSAGYIDTWAGHLPYIINQISGPLIDIPKLMQVQQPVTNAAQAEAYLQRLEALEQMTNQVVAKFQQDQQQGVRLPANLIPGTLDYFERFVAPQPSEHSLVTSFAKRLENVESLADQRQALADKAAQLIATKIYPAYQRAQQVVADSVEQAPEGDGIWAQPGGEGFYQHALTYLGDTQMSAEQVHQTGLDEVDRISTEMDTILKANGYEEGTVGERMVALASEPQFLFGDSDEGRQALLDSLNVEIDAIMEMAPSLFATMPSQSVEVRRIPKVSEKGEAGGFYTPPSMDGKRPGIYWINLRDMSAVPSFGLKTLTYHEAVPGHHFQIALNMAQQDIGLMRQNAPFNAFVEGWALYSELVAEEMGMYQDDPFGDLGRLQAELYRAVRLVVDTGLHAKKWTREQAIEYFHTATGTSMTDVVAEVERYMAWPGQALGYKLGMLKLVELRDMARQQLGEDFDLKFFHDLILLPGARPMSIVEQDVKNWIAEKQK</sequence>